<reference evidence="6" key="4">
    <citation type="submission" date="2025-09" db="UniProtKB">
        <authorList>
            <consortium name="Ensembl"/>
        </authorList>
    </citation>
    <scope>IDENTIFICATION</scope>
</reference>
<feature type="chain" id="PRO_5003902623" description="Ig-like domain-containing protein" evidence="4">
    <location>
        <begin position="33"/>
        <end position="145"/>
    </location>
</feature>
<dbReference type="AlphaFoldDB" id="K7G9Y1"/>
<dbReference type="Pfam" id="PF07686">
    <property type="entry name" value="V-set"/>
    <property type="match status" value="1"/>
</dbReference>
<comment type="subcellular location">
    <subcellularLocation>
        <location evidence="1">Membrane</location>
    </subcellularLocation>
</comment>
<dbReference type="Ensembl" id="ENSPSIT00000017170.1">
    <property type="protein sequence ID" value="ENSPSIP00000017092.1"/>
    <property type="gene ID" value="ENSPSIG00000015203.1"/>
</dbReference>
<accession>K7G9Y1</accession>
<feature type="domain" description="Ig-like" evidence="5">
    <location>
        <begin position="38"/>
        <end position="145"/>
    </location>
</feature>
<dbReference type="GO" id="GO:0009897">
    <property type="term" value="C:external side of plasma membrane"/>
    <property type="evidence" value="ECO:0007669"/>
    <property type="project" value="TreeGrafter"/>
</dbReference>
<evidence type="ECO:0000256" key="3">
    <source>
        <dbReference type="ARBA" id="ARBA00023319"/>
    </source>
</evidence>
<reference evidence="7" key="1">
    <citation type="submission" date="2011-10" db="EMBL/GenBank/DDBJ databases">
        <authorList>
            <consortium name="Soft-shell Turtle Genome Consortium"/>
        </authorList>
    </citation>
    <scope>NUCLEOTIDE SEQUENCE [LARGE SCALE GENOMIC DNA]</scope>
    <source>
        <strain evidence="7">Daiwa-1</strain>
    </source>
</reference>
<sequence>KLTVWHQVRAPASSLGLLLLLLLVLIVHFTAQFSVTGPDHPISAVVGGEAVLSCHLSPRRSAVNMEMRWFRSQFSEVVHLYHNRQDQYEKQMPEYRGRTELLKDDITEGRVSLRIRDVRPSDNGLYKCFFQSGVSYEDALLELQV</sequence>
<keyword evidence="4" id="KW-0732">Signal</keyword>
<dbReference type="CDD" id="cd05713">
    <property type="entry name" value="IgV_MOG_like"/>
    <property type="match status" value="1"/>
</dbReference>
<dbReference type="PROSITE" id="PS50835">
    <property type="entry name" value="IG_LIKE"/>
    <property type="match status" value="1"/>
</dbReference>
<proteinExistence type="predicted"/>
<dbReference type="SMART" id="SM00409">
    <property type="entry name" value="IG"/>
    <property type="match status" value="1"/>
</dbReference>
<evidence type="ECO:0000259" key="5">
    <source>
        <dbReference type="PROSITE" id="PS50835"/>
    </source>
</evidence>
<dbReference type="GO" id="GO:0050852">
    <property type="term" value="P:T cell receptor signaling pathway"/>
    <property type="evidence" value="ECO:0007669"/>
    <property type="project" value="TreeGrafter"/>
</dbReference>
<dbReference type="InterPro" id="IPR036179">
    <property type="entry name" value="Ig-like_dom_sf"/>
</dbReference>
<name>K7G9Y1_PELSI</name>
<dbReference type="PANTHER" id="PTHR24100:SF149">
    <property type="entry name" value="BG-LIKE ANTIGEN 1-RELATED"/>
    <property type="match status" value="1"/>
</dbReference>
<organism evidence="6 7">
    <name type="scientific">Pelodiscus sinensis</name>
    <name type="common">Chinese softshell turtle</name>
    <name type="synonym">Trionyx sinensis</name>
    <dbReference type="NCBI Taxonomy" id="13735"/>
    <lineage>
        <taxon>Eukaryota</taxon>
        <taxon>Metazoa</taxon>
        <taxon>Chordata</taxon>
        <taxon>Craniata</taxon>
        <taxon>Vertebrata</taxon>
        <taxon>Euteleostomi</taxon>
        <taxon>Archelosauria</taxon>
        <taxon>Testudinata</taxon>
        <taxon>Testudines</taxon>
        <taxon>Cryptodira</taxon>
        <taxon>Trionychia</taxon>
        <taxon>Trionychidae</taxon>
        <taxon>Pelodiscus</taxon>
    </lineage>
</organism>
<dbReference type="OMA" id="CYFESST"/>
<reference evidence="7" key="2">
    <citation type="journal article" date="2013" name="Nat. Genet.">
        <title>The draft genomes of soft-shell turtle and green sea turtle yield insights into the development and evolution of the turtle-specific body plan.</title>
        <authorList>
            <person name="Wang Z."/>
            <person name="Pascual-Anaya J."/>
            <person name="Zadissa A."/>
            <person name="Li W."/>
            <person name="Niimura Y."/>
            <person name="Huang Z."/>
            <person name="Li C."/>
            <person name="White S."/>
            <person name="Xiong Z."/>
            <person name="Fang D."/>
            <person name="Wang B."/>
            <person name="Ming Y."/>
            <person name="Chen Y."/>
            <person name="Zheng Y."/>
            <person name="Kuraku S."/>
            <person name="Pignatelli M."/>
            <person name="Herrero J."/>
            <person name="Beal K."/>
            <person name="Nozawa M."/>
            <person name="Li Q."/>
            <person name="Wang J."/>
            <person name="Zhang H."/>
            <person name="Yu L."/>
            <person name="Shigenobu S."/>
            <person name="Wang J."/>
            <person name="Liu J."/>
            <person name="Flicek P."/>
            <person name="Searle S."/>
            <person name="Wang J."/>
            <person name="Kuratani S."/>
            <person name="Yin Y."/>
            <person name="Aken B."/>
            <person name="Zhang G."/>
            <person name="Irie N."/>
        </authorList>
    </citation>
    <scope>NUCLEOTIDE SEQUENCE [LARGE SCALE GENOMIC DNA]</scope>
    <source>
        <strain evidence="7">Daiwa-1</strain>
    </source>
</reference>
<dbReference type="PANTHER" id="PTHR24100">
    <property type="entry name" value="BUTYROPHILIN"/>
    <property type="match status" value="1"/>
</dbReference>
<keyword evidence="7" id="KW-1185">Reference proteome</keyword>
<dbReference type="InterPro" id="IPR013106">
    <property type="entry name" value="Ig_V-set"/>
</dbReference>
<dbReference type="FunFam" id="2.60.40.10:FF:000208">
    <property type="entry name" value="Butyrophilin subfamily 1 member A1"/>
    <property type="match status" value="1"/>
</dbReference>
<dbReference type="GO" id="GO:0005102">
    <property type="term" value="F:signaling receptor binding"/>
    <property type="evidence" value="ECO:0007669"/>
    <property type="project" value="TreeGrafter"/>
</dbReference>
<dbReference type="EMBL" id="AGCU01024805">
    <property type="status" value="NOT_ANNOTATED_CDS"/>
    <property type="molecule type" value="Genomic_DNA"/>
</dbReference>
<reference evidence="6" key="3">
    <citation type="submission" date="2025-08" db="UniProtKB">
        <authorList>
            <consortium name="Ensembl"/>
        </authorList>
    </citation>
    <scope>IDENTIFICATION</scope>
</reference>
<protein>
    <recommendedName>
        <fullName evidence="5">Ig-like domain-containing protein</fullName>
    </recommendedName>
</protein>
<dbReference type="eggNOG" id="ENOG502QSRZ">
    <property type="taxonomic scope" value="Eukaryota"/>
</dbReference>
<evidence type="ECO:0000256" key="4">
    <source>
        <dbReference type="SAM" id="SignalP"/>
    </source>
</evidence>
<evidence type="ECO:0000256" key="1">
    <source>
        <dbReference type="ARBA" id="ARBA00004370"/>
    </source>
</evidence>
<dbReference type="SMART" id="SM00406">
    <property type="entry name" value="IGv"/>
    <property type="match status" value="1"/>
</dbReference>
<keyword evidence="3" id="KW-0393">Immunoglobulin domain</keyword>
<dbReference type="InterPro" id="IPR003599">
    <property type="entry name" value="Ig_sub"/>
</dbReference>
<dbReference type="Gene3D" id="2.60.40.10">
    <property type="entry name" value="Immunoglobulins"/>
    <property type="match status" value="1"/>
</dbReference>
<dbReference type="InterPro" id="IPR050504">
    <property type="entry name" value="IgSF_BTN/MOG"/>
</dbReference>
<dbReference type="InterPro" id="IPR013783">
    <property type="entry name" value="Ig-like_fold"/>
</dbReference>
<evidence type="ECO:0000256" key="2">
    <source>
        <dbReference type="ARBA" id="ARBA00023136"/>
    </source>
</evidence>
<dbReference type="GeneTree" id="ENSGT00940000153527"/>
<feature type="signal peptide" evidence="4">
    <location>
        <begin position="1"/>
        <end position="32"/>
    </location>
</feature>
<dbReference type="SUPFAM" id="SSF48726">
    <property type="entry name" value="Immunoglobulin"/>
    <property type="match status" value="1"/>
</dbReference>
<dbReference type="InterPro" id="IPR007110">
    <property type="entry name" value="Ig-like_dom"/>
</dbReference>
<evidence type="ECO:0000313" key="6">
    <source>
        <dbReference type="Ensembl" id="ENSPSIP00000017092.1"/>
    </source>
</evidence>
<dbReference type="Proteomes" id="UP000007267">
    <property type="component" value="Unassembled WGS sequence"/>
</dbReference>
<keyword evidence="2" id="KW-0472">Membrane</keyword>
<dbReference type="GO" id="GO:0001817">
    <property type="term" value="P:regulation of cytokine production"/>
    <property type="evidence" value="ECO:0007669"/>
    <property type="project" value="TreeGrafter"/>
</dbReference>
<evidence type="ECO:0000313" key="7">
    <source>
        <dbReference type="Proteomes" id="UP000007267"/>
    </source>
</evidence>